<keyword evidence="3" id="KW-1185">Reference proteome</keyword>
<organism evidence="2 3">
    <name type="scientific">Tanacetum coccineum</name>
    <dbReference type="NCBI Taxonomy" id="301880"/>
    <lineage>
        <taxon>Eukaryota</taxon>
        <taxon>Viridiplantae</taxon>
        <taxon>Streptophyta</taxon>
        <taxon>Embryophyta</taxon>
        <taxon>Tracheophyta</taxon>
        <taxon>Spermatophyta</taxon>
        <taxon>Magnoliopsida</taxon>
        <taxon>eudicotyledons</taxon>
        <taxon>Gunneridae</taxon>
        <taxon>Pentapetalae</taxon>
        <taxon>asterids</taxon>
        <taxon>campanulids</taxon>
        <taxon>Asterales</taxon>
        <taxon>Asteraceae</taxon>
        <taxon>Asteroideae</taxon>
        <taxon>Anthemideae</taxon>
        <taxon>Anthemidinae</taxon>
        <taxon>Tanacetum</taxon>
    </lineage>
</organism>
<reference evidence="2" key="2">
    <citation type="submission" date="2022-01" db="EMBL/GenBank/DDBJ databases">
        <authorList>
            <person name="Yamashiro T."/>
            <person name="Shiraishi A."/>
            <person name="Satake H."/>
            <person name="Nakayama K."/>
        </authorList>
    </citation>
    <scope>NUCLEOTIDE SEQUENCE</scope>
</reference>
<reference evidence="2" key="1">
    <citation type="journal article" date="2022" name="Int. J. Mol. Sci.">
        <title>Draft Genome of Tanacetum Coccineum: Genomic Comparison of Closely Related Tanacetum-Family Plants.</title>
        <authorList>
            <person name="Yamashiro T."/>
            <person name="Shiraishi A."/>
            <person name="Nakayama K."/>
            <person name="Satake H."/>
        </authorList>
    </citation>
    <scope>NUCLEOTIDE SEQUENCE</scope>
</reference>
<comment type="caution">
    <text evidence="2">The sequence shown here is derived from an EMBL/GenBank/DDBJ whole genome shotgun (WGS) entry which is preliminary data.</text>
</comment>
<dbReference type="Proteomes" id="UP001151760">
    <property type="component" value="Unassembled WGS sequence"/>
</dbReference>
<feature type="region of interest" description="Disordered" evidence="1">
    <location>
        <begin position="28"/>
        <end position="56"/>
    </location>
</feature>
<dbReference type="EMBL" id="BQNB010010023">
    <property type="protein sequence ID" value="GJS71667.1"/>
    <property type="molecule type" value="Genomic_DNA"/>
</dbReference>
<proteinExistence type="predicted"/>
<name>A0ABQ4Y3T1_9ASTR</name>
<evidence type="ECO:0000313" key="2">
    <source>
        <dbReference type="EMBL" id="GJS71667.1"/>
    </source>
</evidence>
<sequence length="115" mass="13417">MLEKGSYVPWASHFLRFLDGKKEKGILLRDSSDNGPYKMKEIPDPTSPTNSPREKEQIVADLTHTEKERLMQGTDLSEQERHSRLMIELDKFSTEAGESHKSIYERFSRLFNNMQ</sequence>
<accession>A0ABQ4Y3T1</accession>
<protein>
    <submittedName>
        <fullName evidence="2">Uncharacterized protein</fullName>
    </submittedName>
</protein>
<evidence type="ECO:0000313" key="3">
    <source>
        <dbReference type="Proteomes" id="UP001151760"/>
    </source>
</evidence>
<gene>
    <name evidence="2" type="ORF">Tco_0704508</name>
</gene>
<feature type="compositionally biased region" description="Basic and acidic residues" evidence="1">
    <location>
        <begin position="28"/>
        <end position="43"/>
    </location>
</feature>
<evidence type="ECO:0000256" key="1">
    <source>
        <dbReference type="SAM" id="MobiDB-lite"/>
    </source>
</evidence>